<protein>
    <submittedName>
        <fullName evidence="1">Uncharacterized protein</fullName>
    </submittedName>
</protein>
<organism evidence="1 2">
    <name type="scientific">Treponema pedis str. T A4</name>
    <dbReference type="NCBI Taxonomy" id="1291379"/>
    <lineage>
        <taxon>Bacteria</taxon>
        <taxon>Pseudomonadati</taxon>
        <taxon>Spirochaetota</taxon>
        <taxon>Spirochaetia</taxon>
        <taxon>Spirochaetales</taxon>
        <taxon>Treponemataceae</taxon>
        <taxon>Treponema</taxon>
    </lineage>
</organism>
<dbReference type="AlphaFoldDB" id="S5ZXB9"/>
<evidence type="ECO:0000313" key="1">
    <source>
        <dbReference type="EMBL" id="AGT42653.1"/>
    </source>
</evidence>
<dbReference type="PATRIC" id="fig|1291379.3.peg.152"/>
<evidence type="ECO:0000313" key="2">
    <source>
        <dbReference type="Proteomes" id="UP000015620"/>
    </source>
</evidence>
<reference evidence="1 2" key="1">
    <citation type="journal article" date="2013" name="PLoS ONE">
        <title>Genome-Wide Relatedness of Treponema pedis, from Gingiva and Necrotic Skin Lesions of Pigs, with the Human Oral Pathogen Treponema denticola.</title>
        <authorList>
            <person name="Svartstrom O."/>
            <person name="Mushtaq M."/>
            <person name="Pringle M."/>
            <person name="Segerman B."/>
        </authorList>
    </citation>
    <scope>NUCLEOTIDE SEQUENCE [LARGE SCALE GENOMIC DNA]</scope>
    <source>
        <strain evidence="1">T A4</strain>
    </source>
</reference>
<dbReference type="KEGG" id="tped:TPE_0157"/>
<name>S5ZXB9_9SPIR</name>
<accession>S5ZXB9</accession>
<gene>
    <name evidence="1" type="ORF">TPE_0157</name>
</gene>
<dbReference type="EMBL" id="CP004120">
    <property type="protein sequence ID" value="AGT42653.1"/>
    <property type="molecule type" value="Genomic_DNA"/>
</dbReference>
<sequence>MKKSFRNREFKSFRRRLVIYFTVKRRKLFGKPYRLHAGPVYKFNGL</sequence>
<keyword evidence="2" id="KW-1185">Reference proteome</keyword>
<proteinExistence type="predicted"/>
<dbReference type="STRING" id="1291379.TPE_0157"/>
<dbReference type="HOGENOM" id="CLU_3190280_0_0_12"/>
<dbReference type="Proteomes" id="UP000015620">
    <property type="component" value="Chromosome"/>
</dbReference>